<evidence type="ECO:0000313" key="2">
    <source>
        <dbReference type="EMBL" id="UPM53483.1"/>
    </source>
</evidence>
<feature type="chain" id="PRO_5046014562" evidence="1">
    <location>
        <begin position="25"/>
        <end position="324"/>
    </location>
</feature>
<protein>
    <submittedName>
        <fullName evidence="2">Carboxypeptidase-like regulatory domain-containing protein</fullName>
    </submittedName>
</protein>
<gene>
    <name evidence="2" type="ORF">MY490_17050</name>
</gene>
<dbReference type="RefSeq" id="WP_248266740.1">
    <property type="nucleotide sequence ID" value="NZ_CP096034.1"/>
</dbReference>
<dbReference type="Gene3D" id="2.60.40.1120">
    <property type="entry name" value="Carboxypeptidase-like, regulatory domain"/>
    <property type="match status" value="1"/>
</dbReference>
<accession>A0ABY4JKV2</accession>
<evidence type="ECO:0000256" key="1">
    <source>
        <dbReference type="SAM" id="SignalP"/>
    </source>
</evidence>
<dbReference type="EMBL" id="CP096034">
    <property type="protein sequence ID" value="UPM53483.1"/>
    <property type="molecule type" value="Genomic_DNA"/>
</dbReference>
<name>A0ABY4JKV2_9BACI</name>
<organism evidence="2 3">
    <name type="scientific">Gottfriedia acidiceleris</name>
    <dbReference type="NCBI Taxonomy" id="371036"/>
    <lineage>
        <taxon>Bacteria</taxon>
        <taxon>Bacillati</taxon>
        <taxon>Bacillota</taxon>
        <taxon>Bacilli</taxon>
        <taxon>Bacillales</taxon>
        <taxon>Bacillaceae</taxon>
        <taxon>Gottfriedia</taxon>
    </lineage>
</organism>
<proteinExistence type="predicted"/>
<evidence type="ECO:0000313" key="3">
    <source>
        <dbReference type="Proteomes" id="UP000830639"/>
    </source>
</evidence>
<sequence>MKKFTSILILMLFSLSSISNLASAASIKNGNLSGNVTNIIELDENETKKAKENFNTNLNEALVQELPVRLKNAENKGNNKEAKEIKKLMKSLKDKKSKTIFTDKKMGSNINTPLPDLTVKLGEFETVTDENGDFKFHNIPVGKYNLIIKFKENIITSDFLDIRKGENHFEIEINLSGEAFFEGSQIMSETNMVNSEIGEATTTYYSTKAIGSYVGEGKGRMKIIASNNIVGCNKAAKKIADSAKFPFNSSDCSIAIERGAAYASNKTLFFYWSENYVCYIESIQSALSYMGDKSTNVYCNAKKKNGGHYNCSWFRDHSERLHTH</sequence>
<feature type="signal peptide" evidence="1">
    <location>
        <begin position="1"/>
        <end position="24"/>
    </location>
</feature>
<dbReference type="SUPFAM" id="SSF49478">
    <property type="entry name" value="Cna protein B-type domain"/>
    <property type="match status" value="1"/>
</dbReference>
<keyword evidence="1" id="KW-0732">Signal</keyword>
<reference evidence="2 3" key="1">
    <citation type="submission" date="2022-04" db="EMBL/GenBank/DDBJ databases">
        <title>Mechanism of arsenic methylation and mitigation arsenic toxicity by Bacillus sp. LH14 from an Arsenic-Contaminated Paddy Soil.</title>
        <authorList>
            <person name="Wang D."/>
        </authorList>
    </citation>
    <scope>NUCLEOTIDE SEQUENCE [LARGE SCALE GENOMIC DNA]</scope>
    <source>
        <strain evidence="2 3">LH14</strain>
    </source>
</reference>
<keyword evidence="3" id="KW-1185">Reference proteome</keyword>
<dbReference type="Proteomes" id="UP000830639">
    <property type="component" value="Chromosome"/>
</dbReference>